<dbReference type="Pfam" id="PF02453">
    <property type="entry name" value="Reticulon"/>
    <property type="match status" value="1"/>
</dbReference>
<evidence type="ECO:0000313" key="10">
    <source>
        <dbReference type="Proteomes" id="UP000038010"/>
    </source>
</evidence>
<evidence type="ECO:0000256" key="5">
    <source>
        <dbReference type="ARBA" id="ARBA00023136"/>
    </source>
</evidence>
<evidence type="ECO:0000256" key="6">
    <source>
        <dbReference type="RuleBase" id="RU363132"/>
    </source>
</evidence>
<sequence>MSLSDINPQIDPGADARVPTDVGSTPATTNGATNGAAGLKDTAVNSESSIPPRAAQAYDSVKNAQITQDLANGIPTIHSVRRLYSYIKGPVATSVKNEANATSNEFSALAGSRQTPAHSAANDTPLTHYHSFFYTLLSWKNPRATGATFASVLVFIFACRYLPIIRYALKLTWMTLGVVTLAETATKLAAGGSLTSSIRPRRYYKIPKETLEATLDDVEQLINFFVIESQRVVFAENILVTGAIFLATFLSYYLVKLLPFWGMALLGASVIFLGPLIYVMNQELIDSNIEHATKVVTQQTQQVKEIAGQHTGKALESARTYAGEYAGAASDLLGKSRQKIPALNNSVKKEDFPTAPKTTLPSEPVRSDPVGPATTTSGSEIKPEPVPAS</sequence>
<evidence type="ECO:0000256" key="4">
    <source>
        <dbReference type="ARBA" id="ARBA00022989"/>
    </source>
</evidence>
<keyword evidence="4 6" id="KW-1133">Transmembrane helix</keyword>
<feature type="transmembrane region" description="Helical" evidence="6">
    <location>
        <begin position="260"/>
        <end position="279"/>
    </location>
</feature>
<evidence type="ECO:0000256" key="3">
    <source>
        <dbReference type="ARBA" id="ARBA00022824"/>
    </source>
</evidence>
<comment type="subcellular location">
    <subcellularLocation>
        <location evidence="1 6">Endoplasmic reticulum membrane</location>
        <topology evidence="1 6">Multi-pass membrane protein</topology>
    </subcellularLocation>
</comment>
<dbReference type="InterPro" id="IPR003388">
    <property type="entry name" value="Reticulon"/>
</dbReference>
<dbReference type="RefSeq" id="XP_018000515.1">
    <property type="nucleotide sequence ID" value="XM_018147948.1"/>
</dbReference>
<evidence type="ECO:0000259" key="8">
    <source>
        <dbReference type="PROSITE" id="PS50845"/>
    </source>
</evidence>
<dbReference type="STRING" id="1664694.A0A0N1P1E0"/>
<dbReference type="PROSITE" id="PS50845">
    <property type="entry name" value="RETICULON"/>
    <property type="match status" value="1"/>
</dbReference>
<dbReference type="GeneID" id="28739828"/>
<keyword evidence="2 6" id="KW-0812">Transmembrane</keyword>
<dbReference type="EMBL" id="LFJN01000012">
    <property type="protein sequence ID" value="KPI40552.1"/>
    <property type="molecule type" value="Genomic_DNA"/>
</dbReference>
<keyword evidence="3 6" id="KW-0256">Endoplasmic reticulum</keyword>
<feature type="transmembrane region" description="Helical" evidence="6">
    <location>
        <begin position="144"/>
        <end position="165"/>
    </location>
</feature>
<evidence type="ECO:0000256" key="7">
    <source>
        <dbReference type="SAM" id="MobiDB-lite"/>
    </source>
</evidence>
<feature type="transmembrane region" description="Helical" evidence="6">
    <location>
        <begin position="232"/>
        <end position="254"/>
    </location>
</feature>
<evidence type="ECO:0000313" key="9">
    <source>
        <dbReference type="EMBL" id="KPI40552.1"/>
    </source>
</evidence>
<evidence type="ECO:0000256" key="2">
    <source>
        <dbReference type="ARBA" id="ARBA00022692"/>
    </source>
</evidence>
<dbReference type="GO" id="GO:0005789">
    <property type="term" value="C:endoplasmic reticulum membrane"/>
    <property type="evidence" value="ECO:0007669"/>
    <property type="project" value="UniProtKB-SubCell"/>
</dbReference>
<dbReference type="VEuPathDB" id="FungiDB:AB675_7569"/>
<gene>
    <name evidence="9" type="ORF">AB675_7569</name>
</gene>
<evidence type="ECO:0000256" key="1">
    <source>
        <dbReference type="ARBA" id="ARBA00004477"/>
    </source>
</evidence>
<accession>A0A0N1P1E0</accession>
<feature type="region of interest" description="Disordered" evidence="7">
    <location>
        <begin position="344"/>
        <end position="389"/>
    </location>
</feature>
<feature type="compositionally biased region" description="Low complexity" evidence="7">
    <location>
        <begin position="23"/>
        <end position="38"/>
    </location>
</feature>
<feature type="region of interest" description="Disordered" evidence="7">
    <location>
        <begin position="1"/>
        <end position="39"/>
    </location>
</feature>
<keyword evidence="5 6" id="KW-0472">Membrane</keyword>
<feature type="domain" description="Reticulon" evidence="8">
    <location>
        <begin position="133"/>
        <end position="337"/>
    </location>
</feature>
<dbReference type="Proteomes" id="UP000038010">
    <property type="component" value="Unassembled WGS sequence"/>
</dbReference>
<organism evidence="9 10">
    <name type="scientific">Cyphellophora attinorum</name>
    <dbReference type="NCBI Taxonomy" id="1664694"/>
    <lineage>
        <taxon>Eukaryota</taxon>
        <taxon>Fungi</taxon>
        <taxon>Dikarya</taxon>
        <taxon>Ascomycota</taxon>
        <taxon>Pezizomycotina</taxon>
        <taxon>Eurotiomycetes</taxon>
        <taxon>Chaetothyriomycetidae</taxon>
        <taxon>Chaetothyriales</taxon>
        <taxon>Cyphellophoraceae</taxon>
        <taxon>Cyphellophora</taxon>
    </lineage>
</organism>
<comment type="caution">
    <text evidence="9">The sequence shown here is derived from an EMBL/GenBank/DDBJ whole genome shotgun (WGS) entry which is preliminary data.</text>
</comment>
<dbReference type="AlphaFoldDB" id="A0A0N1P1E0"/>
<proteinExistence type="predicted"/>
<dbReference type="OrthoDB" id="567788at2759"/>
<keyword evidence="10" id="KW-1185">Reference proteome</keyword>
<protein>
    <recommendedName>
        <fullName evidence="6">Reticulon-like protein</fullName>
    </recommendedName>
</protein>
<name>A0A0N1P1E0_9EURO</name>
<reference evidence="9 10" key="1">
    <citation type="submission" date="2015-06" db="EMBL/GenBank/DDBJ databases">
        <title>Draft genome of the ant-associated black yeast Phialophora attae CBS 131958.</title>
        <authorList>
            <person name="Moreno L.F."/>
            <person name="Stielow B.J."/>
            <person name="de Hoog S."/>
            <person name="Vicente V.A."/>
            <person name="Weiss V.A."/>
            <person name="de Vries M."/>
            <person name="Cruz L.M."/>
            <person name="Souza E.M."/>
        </authorList>
    </citation>
    <scope>NUCLEOTIDE SEQUENCE [LARGE SCALE GENOMIC DNA]</scope>
    <source>
        <strain evidence="9 10">CBS 131958</strain>
    </source>
</reference>